<reference evidence="2 3" key="1">
    <citation type="submission" date="2017-03" db="EMBL/GenBank/DDBJ databases">
        <title>Genomes of endolithic fungi from Antarctica.</title>
        <authorList>
            <person name="Coleine C."/>
            <person name="Masonjones S."/>
            <person name="Stajich J.E."/>
        </authorList>
    </citation>
    <scope>NUCLEOTIDE SEQUENCE [LARGE SCALE GENOMIC DNA]</scope>
    <source>
        <strain evidence="2 3">CCFEE 6315</strain>
    </source>
</reference>
<dbReference type="Proteomes" id="UP000308549">
    <property type="component" value="Unassembled WGS sequence"/>
</dbReference>
<organism evidence="2 3">
    <name type="scientific">Salinomyces thailandicus</name>
    <dbReference type="NCBI Taxonomy" id="706561"/>
    <lineage>
        <taxon>Eukaryota</taxon>
        <taxon>Fungi</taxon>
        <taxon>Dikarya</taxon>
        <taxon>Ascomycota</taxon>
        <taxon>Pezizomycotina</taxon>
        <taxon>Dothideomycetes</taxon>
        <taxon>Dothideomycetidae</taxon>
        <taxon>Mycosphaerellales</taxon>
        <taxon>Teratosphaeriaceae</taxon>
        <taxon>Salinomyces</taxon>
    </lineage>
</organism>
<feature type="chain" id="PRO_5020600054" evidence="1">
    <location>
        <begin position="22"/>
        <end position="408"/>
    </location>
</feature>
<accession>A0A4U0TM18</accession>
<dbReference type="EMBL" id="NAJL01000062">
    <property type="protein sequence ID" value="TKA23013.1"/>
    <property type="molecule type" value="Genomic_DNA"/>
</dbReference>
<evidence type="ECO:0000256" key="1">
    <source>
        <dbReference type="SAM" id="SignalP"/>
    </source>
</evidence>
<dbReference type="AlphaFoldDB" id="A0A4U0TM18"/>
<keyword evidence="3" id="KW-1185">Reference proteome</keyword>
<evidence type="ECO:0000313" key="2">
    <source>
        <dbReference type="EMBL" id="TKA23013.1"/>
    </source>
</evidence>
<dbReference type="OrthoDB" id="3937708at2759"/>
<proteinExistence type="predicted"/>
<evidence type="ECO:0000313" key="3">
    <source>
        <dbReference type="Proteomes" id="UP000308549"/>
    </source>
</evidence>
<feature type="signal peptide" evidence="1">
    <location>
        <begin position="1"/>
        <end position="21"/>
    </location>
</feature>
<comment type="caution">
    <text evidence="2">The sequence shown here is derived from an EMBL/GenBank/DDBJ whole genome shotgun (WGS) entry which is preliminary data.</text>
</comment>
<keyword evidence="1" id="KW-0732">Signal</keyword>
<sequence length="408" mass="43074">MSVFLRLSAAAAFLLPSVSRAQTCNSYGIDFANGGSYFQNNESSDAFTALQEFDGCQDDVSNNLFVDPSGDQSQCSDTPLTPDDTPQLINCTDWPKSKLYSGDWSLLVISNNWNGDPIAYERDFSLSVGPQQTTTVSNTVTVTNSFTPIINETVTSTEVDTSTVPSSTVTTTFAETTTITPAASLVFATQGLITLTQTVQTVQVSTTVETVAASCSTTSVARVEDPVAQIVPTILGQLDNVAASVIQDVGTVSDSILDGLIGFTSLSKRDHWPASAKFKRAIIEGRTPDAELKRAFVRERHERLARMPRKRAPDQATTTVTASDVATSTVEETGSIQTQTITSIVVSTTTLTSGVATASGEDGASTVTAPASTRTITTQAPFVLTTTTKTVFSTITNTVTTAGSCASD</sequence>
<protein>
    <submittedName>
        <fullName evidence="2">Uncharacterized protein</fullName>
    </submittedName>
</protein>
<gene>
    <name evidence="2" type="ORF">B0A50_07231</name>
</gene>
<name>A0A4U0TM18_9PEZI</name>